<proteinExistence type="predicted"/>
<dbReference type="SMR" id="A0A2J8J6T7"/>
<evidence type="ECO:0000313" key="3">
    <source>
        <dbReference type="EMBL" id="PNI18482.1"/>
    </source>
</evidence>
<evidence type="ECO:0000313" key="4">
    <source>
        <dbReference type="Proteomes" id="UP000236370"/>
    </source>
</evidence>
<dbReference type="EMBL" id="NBAG03000511">
    <property type="protein sequence ID" value="PNI18482.1"/>
    <property type="molecule type" value="Genomic_DNA"/>
</dbReference>
<feature type="non-terminal residue" evidence="3">
    <location>
        <position position="128"/>
    </location>
</feature>
<accession>A0A2J8J6T7</accession>
<evidence type="ECO:0000259" key="2">
    <source>
        <dbReference type="Pfam" id="PF24495"/>
    </source>
</evidence>
<dbReference type="Pfam" id="PF24495">
    <property type="entry name" value="Ig_TMEM131_2"/>
    <property type="match status" value="1"/>
</dbReference>
<dbReference type="PANTHER" id="PTHR22050">
    <property type="entry name" value="RW1 PROTEIN HOMOLOG"/>
    <property type="match status" value="1"/>
</dbReference>
<reference evidence="3 4" key="1">
    <citation type="submission" date="2017-12" db="EMBL/GenBank/DDBJ databases">
        <title>High-resolution comparative analysis of great ape genomes.</title>
        <authorList>
            <person name="Pollen A."/>
            <person name="Hastie A."/>
            <person name="Hormozdiari F."/>
            <person name="Dougherty M."/>
            <person name="Liu R."/>
            <person name="Chaisson M."/>
            <person name="Hoppe E."/>
            <person name="Hill C."/>
            <person name="Pang A."/>
            <person name="Hillier L."/>
            <person name="Baker C."/>
            <person name="Armstrong J."/>
            <person name="Shendure J."/>
            <person name="Paten B."/>
            <person name="Wilson R."/>
            <person name="Chao H."/>
            <person name="Schneider V."/>
            <person name="Ventura M."/>
            <person name="Kronenberg Z."/>
            <person name="Murali S."/>
            <person name="Gordon D."/>
            <person name="Cantsilieris S."/>
            <person name="Munson K."/>
            <person name="Nelson B."/>
            <person name="Raja A."/>
            <person name="Underwood J."/>
            <person name="Diekhans M."/>
            <person name="Fiddes I."/>
            <person name="Haussler D."/>
            <person name="Eichler E."/>
        </authorList>
    </citation>
    <scope>NUCLEOTIDE SEQUENCE [LARGE SCALE GENOMIC DNA]</scope>
    <source>
        <strain evidence="3">Yerkes chimp pedigree #C0471</strain>
    </source>
</reference>
<dbReference type="InterPro" id="IPR056311">
    <property type="entry name" value="TMEM131_Ig_2"/>
</dbReference>
<evidence type="ECO:0000259" key="1">
    <source>
        <dbReference type="Pfam" id="PF12371"/>
    </source>
</evidence>
<dbReference type="Proteomes" id="UP000236370">
    <property type="component" value="Unassembled WGS sequence"/>
</dbReference>
<dbReference type="Pfam" id="PF12371">
    <property type="entry name" value="TMEM131_like_N"/>
    <property type="match status" value="1"/>
</dbReference>
<feature type="domain" description="TMEM131 second Ig-like" evidence="2">
    <location>
        <begin position="96"/>
        <end position="128"/>
    </location>
</feature>
<dbReference type="InterPro" id="IPR039877">
    <property type="entry name" value="TMEM131-like"/>
</dbReference>
<feature type="domain" description="Transmembrane protein 131-like N-terminal" evidence="1">
    <location>
        <begin position="1"/>
        <end position="78"/>
    </location>
</feature>
<dbReference type="InterPro" id="IPR022113">
    <property type="entry name" value="TMEM131L_N"/>
</dbReference>
<organism evidence="3 4">
    <name type="scientific">Pan troglodytes</name>
    <name type="common">Chimpanzee</name>
    <dbReference type="NCBI Taxonomy" id="9598"/>
    <lineage>
        <taxon>Eukaryota</taxon>
        <taxon>Metazoa</taxon>
        <taxon>Chordata</taxon>
        <taxon>Craniata</taxon>
        <taxon>Vertebrata</taxon>
        <taxon>Euteleostomi</taxon>
        <taxon>Mammalia</taxon>
        <taxon>Eutheria</taxon>
        <taxon>Euarchontoglires</taxon>
        <taxon>Primates</taxon>
        <taxon>Haplorrhini</taxon>
        <taxon>Catarrhini</taxon>
        <taxon>Hominidae</taxon>
        <taxon>Pan</taxon>
    </lineage>
</organism>
<dbReference type="PANTHER" id="PTHR22050:SF1">
    <property type="entry name" value="TRANSMEMBRANE PROTEIN 131"/>
    <property type="match status" value="1"/>
</dbReference>
<dbReference type="InterPro" id="IPR013783">
    <property type="entry name" value="Ig-like_fold"/>
</dbReference>
<sequence>MLDFHEQPVGMPKMEKVYLHNPSSEETITLVSISATTSHFHASFFQNRKILPGGNTSFDVVFLARVVGNVENTLFINTSNHGVFTYQVFGVGVPNPYRLRPFLGARVPVNSSFSPIINIHNPHSEPLQ</sequence>
<comment type="caution">
    <text evidence="3">The sequence shown here is derived from an EMBL/GenBank/DDBJ whole genome shotgun (WGS) entry which is preliminary data.</text>
</comment>
<name>A0A2J8J6T7_PANTR</name>
<dbReference type="Gene3D" id="2.60.40.10">
    <property type="entry name" value="Immunoglobulins"/>
    <property type="match status" value="1"/>
</dbReference>
<dbReference type="AlphaFoldDB" id="A0A2J8J6T7"/>
<gene>
    <name evidence="3" type="ORF">CK820_G0050297</name>
</gene>
<protein>
    <submittedName>
        <fullName evidence="3">TMEM131 isoform 4</fullName>
    </submittedName>
</protein>